<sequence length="200" mass="23289">MRMLQFFYVFKATGPMMVMIYEMMIKVGSWLAITMVFICSYAIASESVLHPNSEINWKLLYHFPRKAYWQLHGELLLDEIEGGQDCTNQPALYNNYTQPRCPSPLGQYFVPVLLGIYMLATNVLLVNLLIAIFSNTVNRIDSNNMKHIMHRRFKLLLEFKQSPYFPPPLNVISALYFIVCWSKRRLIQQVPSEKRPGSTI</sequence>
<reference evidence="7 8" key="1">
    <citation type="submission" date="2024-04" db="EMBL/GenBank/DDBJ databases">
        <authorList>
            <consortium name="Genoscope - CEA"/>
            <person name="William W."/>
        </authorList>
    </citation>
    <scope>NUCLEOTIDE SEQUENCE [LARGE SCALE GENOMIC DNA]</scope>
</reference>
<protein>
    <recommendedName>
        <fullName evidence="6">Ion transport domain-containing protein</fullName>
    </recommendedName>
</protein>
<dbReference type="InterPro" id="IPR050927">
    <property type="entry name" value="TRPM"/>
</dbReference>
<evidence type="ECO:0000313" key="7">
    <source>
        <dbReference type="EMBL" id="CAL1546955.1"/>
    </source>
</evidence>
<feature type="domain" description="Ion transport" evidence="6">
    <location>
        <begin position="1"/>
        <end position="143"/>
    </location>
</feature>
<evidence type="ECO:0000256" key="5">
    <source>
        <dbReference type="SAM" id="Phobius"/>
    </source>
</evidence>
<dbReference type="PANTHER" id="PTHR13800">
    <property type="entry name" value="TRANSIENT RECEPTOR POTENTIAL CATION CHANNEL, SUBFAMILY M, MEMBER 6"/>
    <property type="match status" value="1"/>
</dbReference>
<dbReference type="PANTHER" id="PTHR13800:SF1">
    <property type="entry name" value="TRANSIENT RECEPTOR POTENTIAL CATION CHANNEL TRPM"/>
    <property type="match status" value="1"/>
</dbReference>
<gene>
    <name evidence="7" type="ORF">GSLYS_00020331001</name>
</gene>
<dbReference type="GO" id="GO:0005886">
    <property type="term" value="C:plasma membrane"/>
    <property type="evidence" value="ECO:0007669"/>
    <property type="project" value="TreeGrafter"/>
</dbReference>
<proteinExistence type="predicted"/>
<dbReference type="Pfam" id="PF00520">
    <property type="entry name" value="Ion_trans"/>
    <property type="match status" value="1"/>
</dbReference>
<evidence type="ECO:0000256" key="1">
    <source>
        <dbReference type="ARBA" id="ARBA00004141"/>
    </source>
</evidence>
<keyword evidence="3 5" id="KW-1133">Transmembrane helix</keyword>
<keyword evidence="2 5" id="KW-0812">Transmembrane</keyword>
<evidence type="ECO:0000256" key="2">
    <source>
        <dbReference type="ARBA" id="ARBA00022692"/>
    </source>
</evidence>
<keyword evidence="4 5" id="KW-0472">Membrane</keyword>
<feature type="transmembrane region" description="Helical" evidence="5">
    <location>
        <begin position="108"/>
        <end position="133"/>
    </location>
</feature>
<dbReference type="AlphaFoldDB" id="A0AAV2IKQ8"/>
<name>A0AAV2IKQ8_LYMST</name>
<dbReference type="InterPro" id="IPR005821">
    <property type="entry name" value="Ion_trans_dom"/>
</dbReference>
<evidence type="ECO:0000259" key="6">
    <source>
        <dbReference type="Pfam" id="PF00520"/>
    </source>
</evidence>
<dbReference type="GO" id="GO:0030001">
    <property type="term" value="P:metal ion transport"/>
    <property type="evidence" value="ECO:0007669"/>
    <property type="project" value="TreeGrafter"/>
</dbReference>
<dbReference type="Proteomes" id="UP001497497">
    <property type="component" value="Unassembled WGS sequence"/>
</dbReference>
<dbReference type="GO" id="GO:0005261">
    <property type="term" value="F:monoatomic cation channel activity"/>
    <property type="evidence" value="ECO:0007669"/>
    <property type="project" value="TreeGrafter"/>
</dbReference>
<comment type="subcellular location">
    <subcellularLocation>
        <location evidence="1">Membrane</location>
        <topology evidence="1">Multi-pass membrane protein</topology>
    </subcellularLocation>
</comment>
<dbReference type="EMBL" id="CAXITT010000884">
    <property type="protein sequence ID" value="CAL1546955.1"/>
    <property type="molecule type" value="Genomic_DNA"/>
</dbReference>
<accession>A0AAV2IKQ8</accession>
<keyword evidence="8" id="KW-1185">Reference proteome</keyword>
<comment type="caution">
    <text evidence="7">The sequence shown here is derived from an EMBL/GenBank/DDBJ whole genome shotgun (WGS) entry which is preliminary data.</text>
</comment>
<evidence type="ECO:0000256" key="3">
    <source>
        <dbReference type="ARBA" id="ARBA00022989"/>
    </source>
</evidence>
<organism evidence="7 8">
    <name type="scientific">Lymnaea stagnalis</name>
    <name type="common">Great pond snail</name>
    <name type="synonym">Helix stagnalis</name>
    <dbReference type="NCBI Taxonomy" id="6523"/>
    <lineage>
        <taxon>Eukaryota</taxon>
        <taxon>Metazoa</taxon>
        <taxon>Spiralia</taxon>
        <taxon>Lophotrochozoa</taxon>
        <taxon>Mollusca</taxon>
        <taxon>Gastropoda</taxon>
        <taxon>Heterobranchia</taxon>
        <taxon>Euthyneura</taxon>
        <taxon>Panpulmonata</taxon>
        <taxon>Hygrophila</taxon>
        <taxon>Lymnaeoidea</taxon>
        <taxon>Lymnaeidae</taxon>
        <taxon>Lymnaea</taxon>
    </lineage>
</organism>
<evidence type="ECO:0000313" key="8">
    <source>
        <dbReference type="Proteomes" id="UP001497497"/>
    </source>
</evidence>
<evidence type="ECO:0000256" key="4">
    <source>
        <dbReference type="ARBA" id="ARBA00023136"/>
    </source>
</evidence>